<feature type="transmembrane region" description="Helical" evidence="2">
    <location>
        <begin position="90"/>
        <end position="117"/>
    </location>
</feature>
<dbReference type="RefSeq" id="WP_143236424.1">
    <property type="nucleotide sequence ID" value="NZ_VJWL01000004.1"/>
</dbReference>
<name>A0A552WZ53_9GAMM</name>
<sequence>MAPARVPPRQLLKNPVHFLSLGFGTGLAPKAPGTFGTLPAILLVWLFAPLDVAAYLGVVAVVTLVGIYLCGQTAKAMGEHDAPAIVWDEIAGYMIAMIAVPVSWLTLLVAFVIFRFFDILKPWPIRWLDQKVHGGLGIMLDDVLAGFFTLLLMHIALSLGWL</sequence>
<dbReference type="GO" id="GO:0005886">
    <property type="term" value="C:plasma membrane"/>
    <property type="evidence" value="ECO:0007669"/>
    <property type="project" value="UniProtKB-SubCell"/>
</dbReference>
<dbReference type="PANTHER" id="PTHR36305">
    <property type="entry name" value="PHOSPHATIDYLGLYCEROPHOSPHATASE A"/>
    <property type="match status" value="1"/>
</dbReference>
<dbReference type="GO" id="GO:0009395">
    <property type="term" value="P:phospholipid catabolic process"/>
    <property type="evidence" value="ECO:0007669"/>
    <property type="project" value="UniProtKB-KW"/>
</dbReference>
<evidence type="ECO:0000259" key="3">
    <source>
        <dbReference type="Pfam" id="PF04608"/>
    </source>
</evidence>
<feature type="transmembrane region" description="Helical" evidence="2">
    <location>
        <begin position="21"/>
        <end position="46"/>
    </location>
</feature>
<keyword evidence="1" id="KW-0479">Metal-binding</keyword>
<comment type="subcellular location">
    <subcellularLocation>
        <location evidence="1">Cell inner membrane</location>
        <topology evidence="1">Multi-pass membrane protein</topology>
    </subcellularLocation>
</comment>
<feature type="transmembrane region" description="Helical" evidence="2">
    <location>
        <begin position="137"/>
        <end position="161"/>
    </location>
</feature>
<dbReference type="InterPro" id="IPR007686">
    <property type="entry name" value="YutG/PgpA"/>
</dbReference>
<dbReference type="GO" id="GO:0046872">
    <property type="term" value="F:metal ion binding"/>
    <property type="evidence" value="ECO:0007669"/>
    <property type="project" value="UniProtKB-KW"/>
</dbReference>
<dbReference type="EC" id="3.1.3.27" evidence="1"/>
<comment type="pathway">
    <text evidence="1">Phospholipid metabolism; phosphatidylglycerol biosynthesis; phosphatidylglycerol from CDP-diacylglycerol: step 2/2.</text>
</comment>
<keyword evidence="1 2" id="KW-0472">Membrane</keyword>
<accession>A0A552WZ53</accession>
<dbReference type="OrthoDB" id="9804091at2"/>
<organism evidence="4 5">
    <name type="scientific">Aliidiomarina halalkaliphila</name>
    <dbReference type="NCBI Taxonomy" id="2593535"/>
    <lineage>
        <taxon>Bacteria</taxon>
        <taxon>Pseudomonadati</taxon>
        <taxon>Pseudomonadota</taxon>
        <taxon>Gammaproteobacteria</taxon>
        <taxon>Alteromonadales</taxon>
        <taxon>Idiomarinaceae</taxon>
        <taxon>Aliidiomarina</taxon>
    </lineage>
</organism>
<comment type="function">
    <text evidence="1">Lipid phosphatase which dephosphorylates phosphatidylglycerophosphate (PGP) to phosphatidylglycerol (PG).</text>
</comment>
<dbReference type="PIRSF" id="PIRSF006162">
    <property type="entry name" value="PgpA"/>
    <property type="match status" value="1"/>
</dbReference>
<evidence type="ECO:0000313" key="5">
    <source>
        <dbReference type="Proteomes" id="UP000320359"/>
    </source>
</evidence>
<feature type="domain" description="YutG/PgpA" evidence="3">
    <location>
        <begin position="19"/>
        <end position="156"/>
    </location>
</feature>
<keyword evidence="1" id="KW-0997">Cell inner membrane</keyword>
<dbReference type="CDD" id="cd06971">
    <property type="entry name" value="PgpA"/>
    <property type="match status" value="1"/>
</dbReference>
<keyword evidence="5" id="KW-1185">Reference proteome</keyword>
<dbReference type="GO" id="GO:0006655">
    <property type="term" value="P:phosphatidylglycerol biosynthetic process"/>
    <property type="evidence" value="ECO:0007669"/>
    <property type="project" value="UniProtKB-UniPathway"/>
</dbReference>
<gene>
    <name evidence="4" type="ORF">FM042_10620</name>
</gene>
<proteinExistence type="predicted"/>
<comment type="catalytic activity">
    <reaction evidence="1">
        <text>a 1,2-diacyl-sn-glycero-3-phospho-(1'-sn-glycero-3'-phosphate) + H2O = a 1,2-diacyl-sn-glycero-3-phospho-(1'-sn-glycerol) + phosphate</text>
        <dbReference type="Rhea" id="RHEA:33751"/>
        <dbReference type="ChEBI" id="CHEBI:15377"/>
        <dbReference type="ChEBI" id="CHEBI:43474"/>
        <dbReference type="ChEBI" id="CHEBI:60110"/>
        <dbReference type="ChEBI" id="CHEBI:64716"/>
        <dbReference type="EC" id="3.1.3.27"/>
    </reaction>
</comment>
<dbReference type="InterPro" id="IPR036681">
    <property type="entry name" value="PgpA-like_sf"/>
</dbReference>
<evidence type="ECO:0000313" key="4">
    <source>
        <dbReference type="EMBL" id="TRW48102.1"/>
    </source>
</evidence>
<keyword evidence="1 2" id="KW-0812">Transmembrane</keyword>
<dbReference type="Proteomes" id="UP000320359">
    <property type="component" value="Unassembled WGS sequence"/>
</dbReference>
<dbReference type="PANTHER" id="PTHR36305:SF1">
    <property type="entry name" value="PHOSPHATIDYLGLYCEROPHOSPHATASE A"/>
    <property type="match status" value="1"/>
</dbReference>
<keyword evidence="1" id="KW-0443">Lipid metabolism</keyword>
<protein>
    <recommendedName>
        <fullName evidence="1">Phosphatidylglycerophosphatase A</fullName>
        <ecNumber evidence="1">3.1.3.27</ecNumber>
    </recommendedName>
    <alternativeName>
        <fullName evidence="1">Phosphatidylglycerolphosphate phosphatase A</fullName>
    </alternativeName>
</protein>
<dbReference type="UniPathway" id="UPA00084">
    <property type="reaction ID" value="UER00504"/>
</dbReference>
<keyword evidence="1" id="KW-1208">Phospholipid metabolism</keyword>
<evidence type="ECO:0000256" key="2">
    <source>
        <dbReference type="SAM" id="Phobius"/>
    </source>
</evidence>
<keyword evidence="2" id="KW-1133">Transmembrane helix</keyword>
<reference evidence="4 5" key="1">
    <citation type="submission" date="2019-07" db="EMBL/GenBank/DDBJ databases">
        <authorList>
            <person name="Yang M."/>
            <person name="Zhao D."/>
            <person name="Xiang H."/>
        </authorList>
    </citation>
    <scope>NUCLEOTIDE SEQUENCE [LARGE SCALE GENOMIC DNA]</scope>
    <source>
        <strain evidence="4 5">IM1326</strain>
    </source>
</reference>
<comment type="cofactor">
    <cofactor evidence="1">
        <name>Mg(2+)</name>
        <dbReference type="ChEBI" id="CHEBI:18420"/>
    </cofactor>
</comment>
<evidence type="ECO:0000256" key="1">
    <source>
        <dbReference type="PIRNR" id="PIRNR006162"/>
    </source>
</evidence>
<dbReference type="GO" id="GO:0008962">
    <property type="term" value="F:phosphatidylglycerophosphatase activity"/>
    <property type="evidence" value="ECO:0007669"/>
    <property type="project" value="UniProtKB-EC"/>
</dbReference>
<dbReference type="InterPro" id="IPR026037">
    <property type="entry name" value="PgpA"/>
</dbReference>
<dbReference type="AlphaFoldDB" id="A0A552WZ53"/>
<dbReference type="Pfam" id="PF04608">
    <property type="entry name" value="PgpA"/>
    <property type="match status" value="1"/>
</dbReference>
<keyword evidence="1" id="KW-1003">Cell membrane</keyword>
<keyword evidence="1" id="KW-0442">Lipid degradation</keyword>
<dbReference type="EMBL" id="VJWL01000004">
    <property type="protein sequence ID" value="TRW48102.1"/>
    <property type="molecule type" value="Genomic_DNA"/>
</dbReference>
<dbReference type="SUPFAM" id="SSF101307">
    <property type="entry name" value="YutG-like"/>
    <property type="match status" value="1"/>
</dbReference>
<keyword evidence="1" id="KW-0378">Hydrolase</keyword>
<comment type="caution">
    <text evidence="4">The sequence shown here is derived from an EMBL/GenBank/DDBJ whole genome shotgun (WGS) entry which is preliminary data.</text>
</comment>
<keyword evidence="1" id="KW-0595">Phospholipid degradation</keyword>
<feature type="transmembrane region" description="Helical" evidence="2">
    <location>
        <begin position="52"/>
        <end position="70"/>
    </location>
</feature>
<keyword evidence="1" id="KW-0460">Magnesium</keyword>